<feature type="domain" description="Beta-lactamase-related" evidence="1">
    <location>
        <begin position="36"/>
        <end position="364"/>
    </location>
</feature>
<feature type="domain" description="Peptidase S12 Pab87-related C-terminal" evidence="2">
    <location>
        <begin position="418"/>
        <end position="517"/>
    </location>
</feature>
<dbReference type="Gene3D" id="3.40.710.10">
    <property type="entry name" value="DD-peptidase/beta-lactamase superfamily"/>
    <property type="match status" value="1"/>
</dbReference>
<protein>
    <submittedName>
        <fullName evidence="3">Serine hydrolase</fullName>
    </submittedName>
</protein>
<dbReference type="EMBL" id="VCJR02000001">
    <property type="protein sequence ID" value="NHK26452.1"/>
    <property type="molecule type" value="Genomic_DNA"/>
</dbReference>
<dbReference type="Pfam" id="PF11954">
    <property type="entry name" value="DUF3471"/>
    <property type="match status" value="1"/>
</dbReference>
<dbReference type="InterPro" id="IPR012338">
    <property type="entry name" value="Beta-lactam/transpept-like"/>
</dbReference>
<evidence type="ECO:0000259" key="1">
    <source>
        <dbReference type="Pfam" id="PF00144"/>
    </source>
</evidence>
<sequence length="519" mass="56510">MKPGHLLLSACMACYATVASGQEASISPDYETRAQEAIEALGLTGLAVTVVNGDEVLYQETYGVRDITTGEAIDQETLFPFGSIGKAFTTTAFAMLVDEGTVGWDDPVKDFIPDFEMSDPYITREFTIRDLVTHRSGLPLGAGDLLFVPDGDPDIDSILAVLRTIPPSTSFRADYAYDNLLYILAGEVLSRIEGKPWDQVIRERIFSQVGMDDCEALPSKGAAAENSITQHMRTPGEPTPKPVDPRYVLSDLSAPAGGLSCSITDLAKWAQFWLNEATTADGEKLLSDEQLQEVWSGVTITNVNPIYAEQGGSNFSQYALGWSLTDIHGEKMISHGGGVLGSVAHFALVPEEDIAVFVMANDYVPGISSLALQILSDTIAPEDDARWIEAIGAFYDNYIQTSVSDNAKDVENEDTFEPVRELTAYTGTYEDPWYGTSTVSMKDGALYLDMGRSEVLDTALIPVAADKFVARWPDSTLNADAYVMFEVEGDAVTGMTMEAVSSTTDFSFDFHDLDFTRTE</sequence>
<organism evidence="3 4">
    <name type="scientific">Aquisalinus luteolus</name>
    <dbReference type="NCBI Taxonomy" id="1566827"/>
    <lineage>
        <taxon>Bacteria</taxon>
        <taxon>Pseudomonadati</taxon>
        <taxon>Pseudomonadota</taxon>
        <taxon>Alphaproteobacteria</taxon>
        <taxon>Parvularculales</taxon>
        <taxon>Parvularculaceae</taxon>
        <taxon>Aquisalinus</taxon>
    </lineage>
</organism>
<dbReference type="InterPro" id="IPR050491">
    <property type="entry name" value="AmpC-like"/>
</dbReference>
<keyword evidence="3" id="KW-0378">Hydrolase</keyword>
<reference evidence="3 4" key="1">
    <citation type="submission" date="2020-02" db="EMBL/GenBank/DDBJ databases">
        <title>Genome sequence of Parvularcula flava strain NH6-79.</title>
        <authorList>
            <person name="Abdul Karim M.H."/>
            <person name="Lam M.Q."/>
            <person name="Chen S.J."/>
            <person name="Yahya A."/>
            <person name="Shahir S."/>
            <person name="Shamsir M.S."/>
            <person name="Chong C.S."/>
        </authorList>
    </citation>
    <scope>NUCLEOTIDE SEQUENCE [LARGE SCALE GENOMIC DNA]</scope>
    <source>
        <strain evidence="3 4">NH6-79</strain>
    </source>
</reference>
<name>A0ABX0HJ92_9PROT</name>
<gene>
    <name evidence="3" type="ORF">FF098_000860</name>
</gene>
<dbReference type="GO" id="GO:0016787">
    <property type="term" value="F:hydrolase activity"/>
    <property type="evidence" value="ECO:0007669"/>
    <property type="project" value="UniProtKB-KW"/>
</dbReference>
<comment type="caution">
    <text evidence="3">The sequence shown here is derived from an EMBL/GenBank/DDBJ whole genome shotgun (WGS) entry which is preliminary data.</text>
</comment>
<dbReference type="PANTHER" id="PTHR46825:SF15">
    <property type="entry name" value="BETA-LACTAMASE-RELATED DOMAIN-CONTAINING PROTEIN"/>
    <property type="match status" value="1"/>
</dbReference>
<keyword evidence="4" id="KW-1185">Reference proteome</keyword>
<evidence type="ECO:0000259" key="2">
    <source>
        <dbReference type="Pfam" id="PF11954"/>
    </source>
</evidence>
<dbReference type="Pfam" id="PF00144">
    <property type="entry name" value="Beta-lactamase"/>
    <property type="match status" value="1"/>
</dbReference>
<dbReference type="InterPro" id="IPR021860">
    <property type="entry name" value="Peptidase_S12_Pab87-rel_C"/>
</dbReference>
<dbReference type="Proteomes" id="UP000818603">
    <property type="component" value="Unassembled WGS sequence"/>
</dbReference>
<dbReference type="Gene3D" id="2.40.128.600">
    <property type="match status" value="1"/>
</dbReference>
<evidence type="ECO:0000313" key="4">
    <source>
        <dbReference type="Proteomes" id="UP000818603"/>
    </source>
</evidence>
<dbReference type="RefSeq" id="WP_166426260.1">
    <property type="nucleotide sequence ID" value="NZ_BMGZ01000001.1"/>
</dbReference>
<dbReference type="PANTHER" id="PTHR46825">
    <property type="entry name" value="D-ALANYL-D-ALANINE-CARBOXYPEPTIDASE/ENDOPEPTIDASE AMPH"/>
    <property type="match status" value="1"/>
</dbReference>
<dbReference type="SUPFAM" id="SSF56601">
    <property type="entry name" value="beta-lactamase/transpeptidase-like"/>
    <property type="match status" value="1"/>
</dbReference>
<evidence type="ECO:0000313" key="3">
    <source>
        <dbReference type="EMBL" id="NHK26452.1"/>
    </source>
</evidence>
<accession>A0ABX0HJ92</accession>
<proteinExistence type="predicted"/>
<dbReference type="InterPro" id="IPR001466">
    <property type="entry name" value="Beta-lactam-related"/>
</dbReference>